<evidence type="ECO:0000313" key="2">
    <source>
        <dbReference type="Proteomes" id="UP001595191"/>
    </source>
</evidence>
<comment type="caution">
    <text evidence="1">The sequence shown here is derived from an EMBL/GenBank/DDBJ whole genome shotgun (WGS) entry which is preliminary data.</text>
</comment>
<gene>
    <name evidence="1" type="ORF">ACEZ3G_15775</name>
</gene>
<organism evidence="1 2">
    <name type="scientific">Meishania litoralis</name>
    <dbReference type="NCBI Taxonomy" id="3434685"/>
    <lineage>
        <taxon>Bacteria</taxon>
        <taxon>Pseudomonadati</taxon>
        <taxon>Bacteroidota</taxon>
        <taxon>Flavobacteriia</taxon>
        <taxon>Flavobacteriales</taxon>
        <taxon>Flavobacteriaceae</taxon>
        <taxon>Meishania</taxon>
    </lineage>
</organism>
<evidence type="ECO:0000313" key="1">
    <source>
        <dbReference type="EMBL" id="MFH6604945.1"/>
    </source>
</evidence>
<sequence length="294" mass="33991">MDISIIIPTYRPGTYLYKCLDSIRCQQENSFNFEVLIILNGPLDDYISKIENYLAQHSCQNFKLLTTTAVGVSSARNKGLDIAVGDFIFFMDDDDILSENYFRQLLNSASSKRLSCSIIRNFKEDIQSSEKNYTGQLFTSDSTMVYHDKFRYRRLFSTCTAKLIPSRSIASRRFNENFKLGEDALFMAHISNAIEELILCSEVCYYRRIRKNSATMQKNSVIYELKNARDLLFAYSKIYLSSPIEYSFTFLVFRGLAVLKGLKFRLTHLVQLVISISNELTIQSMETNQKTIEF</sequence>
<reference evidence="1" key="1">
    <citation type="submission" date="2024-09" db="EMBL/GenBank/DDBJ databases">
        <authorList>
            <person name="Liu J."/>
        </authorList>
    </citation>
    <scope>NUCLEOTIDE SEQUENCE</scope>
    <source>
        <strain evidence="1">NBU2967</strain>
    </source>
</reference>
<dbReference type="EMBL" id="JBHFPV010000006">
    <property type="protein sequence ID" value="MFH6604945.1"/>
    <property type="molecule type" value="Genomic_DNA"/>
</dbReference>
<keyword evidence="2" id="KW-1185">Reference proteome</keyword>
<name>A0ACC7LPI4_9FLAO</name>
<dbReference type="Proteomes" id="UP001595191">
    <property type="component" value="Unassembled WGS sequence"/>
</dbReference>
<proteinExistence type="predicted"/>
<accession>A0ACC7LPI4</accession>
<protein>
    <submittedName>
        <fullName evidence="1">Glycosyltransferase family 2 protein</fullName>
    </submittedName>
</protein>